<dbReference type="PROSITE" id="PS50075">
    <property type="entry name" value="CARRIER"/>
    <property type="match status" value="1"/>
</dbReference>
<organism evidence="2">
    <name type="scientific">hydrothermal vent metagenome</name>
    <dbReference type="NCBI Taxonomy" id="652676"/>
    <lineage>
        <taxon>unclassified sequences</taxon>
        <taxon>metagenomes</taxon>
        <taxon>ecological metagenomes</taxon>
    </lineage>
</organism>
<dbReference type="InterPro" id="IPR036736">
    <property type="entry name" value="ACP-like_sf"/>
</dbReference>
<dbReference type="InterPro" id="IPR009081">
    <property type="entry name" value="PP-bd_ACP"/>
</dbReference>
<gene>
    <name evidence="2" type="ORF">MNB_SM-4-1790</name>
</gene>
<name>A0A1W1CA23_9ZZZZ</name>
<feature type="domain" description="Carrier" evidence="1">
    <location>
        <begin position="4"/>
        <end position="87"/>
    </location>
</feature>
<dbReference type="Pfam" id="PF00550">
    <property type="entry name" value="PP-binding"/>
    <property type="match status" value="1"/>
</dbReference>
<reference evidence="2" key="1">
    <citation type="submission" date="2016-10" db="EMBL/GenBank/DDBJ databases">
        <authorList>
            <person name="de Groot N.N."/>
        </authorList>
    </citation>
    <scope>NUCLEOTIDE SEQUENCE</scope>
</reference>
<evidence type="ECO:0000313" key="2">
    <source>
        <dbReference type="EMBL" id="SFV62551.1"/>
    </source>
</evidence>
<sequence length="89" mass="10181">MDLEKLKYDLKVMIIEECEKEDIEPEDIDNEAELFSDKSGLELDSLDGLTISMALQKKYGLRIGDPKAFRRIMTTTTALAQFIEKEHNG</sequence>
<dbReference type="EMBL" id="FPHF01000067">
    <property type="protein sequence ID" value="SFV62551.1"/>
    <property type="molecule type" value="Genomic_DNA"/>
</dbReference>
<accession>A0A1W1CA23</accession>
<protein>
    <submittedName>
        <fullName evidence="2">Acyl carrier protein (ACP2)</fullName>
    </submittedName>
</protein>
<proteinExistence type="predicted"/>
<evidence type="ECO:0000259" key="1">
    <source>
        <dbReference type="PROSITE" id="PS50075"/>
    </source>
</evidence>
<dbReference type="SUPFAM" id="SSF47336">
    <property type="entry name" value="ACP-like"/>
    <property type="match status" value="1"/>
</dbReference>
<dbReference type="AlphaFoldDB" id="A0A1W1CA23"/>
<dbReference type="Gene3D" id="1.10.1200.10">
    <property type="entry name" value="ACP-like"/>
    <property type="match status" value="1"/>
</dbReference>